<dbReference type="EMBL" id="PDCK01000039">
    <property type="protein sequence ID" value="PRQ59992.1"/>
    <property type="molecule type" value="Genomic_DNA"/>
</dbReference>
<comment type="subcellular location">
    <subcellularLocation>
        <location evidence="1">Nucleus</location>
    </subcellularLocation>
</comment>
<dbReference type="PRINTS" id="PR00404">
    <property type="entry name" value="MADSDOMAIN"/>
</dbReference>
<comment type="caution">
    <text evidence="8">The sequence shown here is derived from an EMBL/GenBank/DDBJ whole genome shotgun (WGS) entry which is preliminary data.</text>
</comment>
<feature type="domain" description="MADS-box" evidence="6">
    <location>
        <begin position="1"/>
        <end position="61"/>
    </location>
</feature>
<protein>
    <submittedName>
        <fullName evidence="8">Putative transcription factor MADS-MIKC family</fullName>
    </submittedName>
</protein>
<keyword evidence="2" id="KW-0805">Transcription regulation</keyword>
<reference evidence="8 9" key="1">
    <citation type="journal article" date="2018" name="Nat. Genet.">
        <title>The Rosa genome provides new insights in the design of modern roses.</title>
        <authorList>
            <person name="Bendahmane M."/>
        </authorList>
    </citation>
    <scope>NUCLEOTIDE SEQUENCE [LARGE SCALE GENOMIC DNA]</scope>
    <source>
        <strain evidence="9">cv. Old Blush</strain>
    </source>
</reference>
<dbReference type="Gramene" id="PRQ59992">
    <property type="protein sequence ID" value="PRQ59992"/>
    <property type="gene ID" value="RchiOBHm_Chr1g0376271"/>
</dbReference>
<evidence type="ECO:0000259" key="6">
    <source>
        <dbReference type="PROSITE" id="PS50066"/>
    </source>
</evidence>
<evidence type="ECO:0000256" key="3">
    <source>
        <dbReference type="ARBA" id="ARBA00023125"/>
    </source>
</evidence>
<dbReference type="InterPro" id="IPR036879">
    <property type="entry name" value="TF_MADSbox_sf"/>
</dbReference>
<dbReference type="GO" id="GO:0046983">
    <property type="term" value="F:protein dimerization activity"/>
    <property type="evidence" value="ECO:0007669"/>
    <property type="project" value="InterPro"/>
</dbReference>
<gene>
    <name evidence="8" type="ORF">RchiOBHm_Chr1g0376271</name>
</gene>
<dbReference type="OMA" id="MERYILH"/>
<keyword evidence="4" id="KW-0804">Transcription</keyword>
<dbReference type="CDD" id="cd00265">
    <property type="entry name" value="MADS_MEF2_like"/>
    <property type="match status" value="1"/>
</dbReference>
<dbReference type="InterPro" id="IPR033896">
    <property type="entry name" value="MEF2-like_N"/>
</dbReference>
<evidence type="ECO:0000259" key="7">
    <source>
        <dbReference type="PROSITE" id="PS51297"/>
    </source>
</evidence>
<dbReference type="InterPro" id="IPR050142">
    <property type="entry name" value="MADS-box/MEF2_TF"/>
</dbReference>
<keyword evidence="3" id="KW-0238">DNA-binding</keyword>
<dbReference type="GO" id="GO:0000977">
    <property type="term" value="F:RNA polymerase II transcription regulatory region sequence-specific DNA binding"/>
    <property type="evidence" value="ECO:0007669"/>
    <property type="project" value="InterPro"/>
</dbReference>
<keyword evidence="5" id="KW-0539">Nucleus</keyword>
<dbReference type="PROSITE" id="PS50066">
    <property type="entry name" value="MADS_BOX_2"/>
    <property type="match status" value="1"/>
</dbReference>
<accession>A0A2P6SMU0</accession>
<dbReference type="SMR" id="A0A2P6SMU0"/>
<feature type="domain" description="K-box" evidence="7">
    <location>
        <begin position="87"/>
        <end position="177"/>
    </location>
</feature>
<dbReference type="GO" id="GO:0005634">
    <property type="term" value="C:nucleus"/>
    <property type="evidence" value="ECO:0007669"/>
    <property type="project" value="UniProtKB-SubCell"/>
</dbReference>
<evidence type="ECO:0000256" key="2">
    <source>
        <dbReference type="ARBA" id="ARBA00023015"/>
    </source>
</evidence>
<evidence type="ECO:0000256" key="1">
    <source>
        <dbReference type="ARBA" id="ARBA00004123"/>
    </source>
</evidence>
<dbReference type="AlphaFoldDB" id="A0A2P6SMU0"/>
<dbReference type="PROSITE" id="PS00350">
    <property type="entry name" value="MADS_BOX_1"/>
    <property type="match status" value="1"/>
</dbReference>
<dbReference type="Pfam" id="PF00319">
    <property type="entry name" value="SRF-TF"/>
    <property type="match status" value="1"/>
</dbReference>
<dbReference type="OrthoDB" id="1152961at2759"/>
<proteinExistence type="predicted"/>
<evidence type="ECO:0000313" key="8">
    <source>
        <dbReference type="EMBL" id="PRQ59992.1"/>
    </source>
</evidence>
<evidence type="ECO:0000313" key="9">
    <source>
        <dbReference type="Proteomes" id="UP000238479"/>
    </source>
</evidence>
<dbReference type="Proteomes" id="UP000238479">
    <property type="component" value="Chromosome 1"/>
</dbReference>
<dbReference type="Pfam" id="PF01486">
    <property type="entry name" value="K-box"/>
    <property type="match status" value="1"/>
</dbReference>
<dbReference type="SMART" id="SM00432">
    <property type="entry name" value="MADS"/>
    <property type="match status" value="1"/>
</dbReference>
<dbReference type="Gene3D" id="3.40.1810.10">
    <property type="entry name" value="Transcription factor, MADS-box"/>
    <property type="match status" value="1"/>
</dbReference>
<dbReference type="PROSITE" id="PS51297">
    <property type="entry name" value="K_BOX"/>
    <property type="match status" value="1"/>
</dbReference>
<sequence>MVRGKIEMKRIENATRRQVTFSKRRNGLLKKAYELSVLCDAEVAVIVFSQKNRLYEFSSSNMQKTIKQYHKHAKGALTKTTEVEQYMQQLKHESADMTKKIEILEASQRRLLGHDLDSCSAQELNQISSQLDRSLRIVRERKAQLFMEQIERVKAKERLLLGENAKLHTKCGSRPCQKPIVQEKGVGEASCNWMNSSPSSRSQTISNSDQVETRLFIGPPVMRCE</sequence>
<dbReference type="GO" id="GO:0003700">
    <property type="term" value="F:DNA-binding transcription factor activity"/>
    <property type="evidence" value="ECO:0007669"/>
    <property type="project" value="InterPro"/>
</dbReference>
<organism evidence="8 9">
    <name type="scientific">Rosa chinensis</name>
    <name type="common">China rose</name>
    <dbReference type="NCBI Taxonomy" id="74649"/>
    <lineage>
        <taxon>Eukaryota</taxon>
        <taxon>Viridiplantae</taxon>
        <taxon>Streptophyta</taxon>
        <taxon>Embryophyta</taxon>
        <taxon>Tracheophyta</taxon>
        <taxon>Spermatophyta</taxon>
        <taxon>Magnoliopsida</taxon>
        <taxon>eudicotyledons</taxon>
        <taxon>Gunneridae</taxon>
        <taxon>Pentapetalae</taxon>
        <taxon>rosids</taxon>
        <taxon>fabids</taxon>
        <taxon>Rosales</taxon>
        <taxon>Rosaceae</taxon>
        <taxon>Rosoideae</taxon>
        <taxon>Rosoideae incertae sedis</taxon>
        <taxon>Rosa</taxon>
    </lineage>
</organism>
<dbReference type="SUPFAM" id="SSF55455">
    <property type="entry name" value="SRF-like"/>
    <property type="match status" value="1"/>
</dbReference>
<dbReference type="STRING" id="74649.A0A2P6SMU0"/>
<evidence type="ECO:0000256" key="5">
    <source>
        <dbReference type="ARBA" id="ARBA00023242"/>
    </source>
</evidence>
<keyword evidence="9" id="KW-1185">Reference proteome</keyword>
<dbReference type="GO" id="GO:0045944">
    <property type="term" value="P:positive regulation of transcription by RNA polymerase II"/>
    <property type="evidence" value="ECO:0007669"/>
    <property type="project" value="InterPro"/>
</dbReference>
<dbReference type="PANTHER" id="PTHR48019">
    <property type="entry name" value="SERUM RESPONSE FACTOR HOMOLOG"/>
    <property type="match status" value="1"/>
</dbReference>
<dbReference type="InterPro" id="IPR002487">
    <property type="entry name" value="TF_Kbox"/>
</dbReference>
<name>A0A2P6SMU0_ROSCH</name>
<dbReference type="InterPro" id="IPR002100">
    <property type="entry name" value="TF_MADSbox"/>
</dbReference>
<dbReference type="FunFam" id="3.40.1810.10:FF:000003">
    <property type="entry name" value="MADS-box transcription factor MADS-MC"/>
    <property type="match status" value="1"/>
</dbReference>
<evidence type="ECO:0000256" key="4">
    <source>
        <dbReference type="ARBA" id="ARBA00023163"/>
    </source>
</evidence>